<gene>
    <name evidence="2" type="ORF">R3P38DRAFT_2757471</name>
</gene>
<evidence type="ECO:0000313" key="2">
    <source>
        <dbReference type="EMBL" id="KAK7064879.1"/>
    </source>
</evidence>
<accession>A0AAW0EHF8</accession>
<reference evidence="2 3" key="1">
    <citation type="journal article" date="2024" name="J Genomics">
        <title>Draft genome sequencing and assembly of Favolaschia claudopus CIRM-BRFM 2984 isolated from oak limbs.</title>
        <authorList>
            <person name="Navarro D."/>
            <person name="Drula E."/>
            <person name="Chaduli D."/>
            <person name="Cazenave R."/>
            <person name="Ahrendt S."/>
            <person name="Wang J."/>
            <person name="Lipzen A."/>
            <person name="Daum C."/>
            <person name="Barry K."/>
            <person name="Grigoriev I.V."/>
            <person name="Favel A."/>
            <person name="Rosso M.N."/>
            <person name="Martin F."/>
        </authorList>
    </citation>
    <scope>NUCLEOTIDE SEQUENCE [LARGE SCALE GENOMIC DNA]</scope>
    <source>
        <strain evidence="2 3">CIRM-BRFM 2984</strain>
    </source>
</reference>
<dbReference type="Proteomes" id="UP001362999">
    <property type="component" value="Unassembled WGS sequence"/>
</dbReference>
<dbReference type="EMBL" id="JAWWNJ010000001">
    <property type="protein sequence ID" value="KAK7064879.1"/>
    <property type="molecule type" value="Genomic_DNA"/>
</dbReference>
<comment type="caution">
    <text evidence="2">The sequence shown here is derived from an EMBL/GenBank/DDBJ whole genome shotgun (WGS) entry which is preliminary data.</text>
</comment>
<feature type="compositionally biased region" description="Basic and acidic residues" evidence="1">
    <location>
        <begin position="145"/>
        <end position="157"/>
    </location>
</feature>
<name>A0AAW0EHF8_9AGAR</name>
<feature type="compositionally biased region" description="Acidic residues" evidence="1">
    <location>
        <begin position="116"/>
        <end position="129"/>
    </location>
</feature>
<feature type="compositionally biased region" description="Basic residues" evidence="1">
    <location>
        <begin position="81"/>
        <end position="92"/>
    </location>
</feature>
<feature type="compositionally biased region" description="Basic and acidic residues" evidence="1">
    <location>
        <begin position="93"/>
        <end position="106"/>
    </location>
</feature>
<organism evidence="2 3">
    <name type="scientific">Favolaschia claudopus</name>
    <dbReference type="NCBI Taxonomy" id="2862362"/>
    <lineage>
        <taxon>Eukaryota</taxon>
        <taxon>Fungi</taxon>
        <taxon>Dikarya</taxon>
        <taxon>Basidiomycota</taxon>
        <taxon>Agaricomycotina</taxon>
        <taxon>Agaricomycetes</taxon>
        <taxon>Agaricomycetidae</taxon>
        <taxon>Agaricales</taxon>
        <taxon>Marasmiineae</taxon>
        <taxon>Mycenaceae</taxon>
        <taxon>Favolaschia</taxon>
    </lineage>
</organism>
<feature type="region of interest" description="Disordered" evidence="1">
    <location>
        <begin position="80"/>
        <end position="164"/>
    </location>
</feature>
<protein>
    <submittedName>
        <fullName evidence="2">Uncharacterized protein</fullName>
    </submittedName>
</protein>
<proteinExistence type="predicted"/>
<keyword evidence="3" id="KW-1185">Reference proteome</keyword>
<evidence type="ECO:0000313" key="3">
    <source>
        <dbReference type="Proteomes" id="UP001362999"/>
    </source>
</evidence>
<sequence length="164" mass="18417">MMVCPQCDTIIDQDPAIDVHWGNVAAGEGTDLTDINKVFINLLKAGLISIPDESVQVVQKPATKVRILSLSYKFSYSFTVKTKKRSASKKDHRQPDDSNVDERSSELSDLPPDDDKSNDDDDDSDEDDENGMKMKTSAKVVCTDKSGRERDEREEIRTVQQNKH</sequence>
<evidence type="ECO:0000256" key="1">
    <source>
        <dbReference type="SAM" id="MobiDB-lite"/>
    </source>
</evidence>
<dbReference type="AlphaFoldDB" id="A0AAW0EHF8"/>